<organism evidence="1 2">
    <name type="scientific">Streblomastix strix</name>
    <dbReference type="NCBI Taxonomy" id="222440"/>
    <lineage>
        <taxon>Eukaryota</taxon>
        <taxon>Metamonada</taxon>
        <taxon>Preaxostyla</taxon>
        <taxon>Oxymonadida</taxon>
        <taxon>Streblomastigidae</taxon>
        <taxon>Streblomastix</taxon>
    </lineage>
</organism>
<evidence type="ECO:0000313" key="2">
    <source>
        <dbReference type="Proteomes" id="UP000324800"/>
    </source>
</evidence>
<feature type="non-terminal residue" evidence="1">
    <location>
        <position position="1"/>
    </location>
</feature>
<accession>A0A5J4Q364</accession>
<comment type="caution">
    <text evidence="1">The sequence shown here is derived from an EMBL/GenBank/DDBJ whole genome shotgun (WGS) entry which is preliminary data.</text>
</comment>
<evidence type="ECO:0000313" key="1">
    <source>
        <dbReference type="EMBL" id="KAA6315311.1"/>
    </source>
</evidence>
<reference evidence="1 2" key="1">
    <citation type="submission" date="2019-03" db="EMBL/GenBank/DDBJ databases">
        <title>Single cell metagenomics reveals metabolic interactions within the superorganism composed of flagellate Streblomastix strix and complex community of Bacteroidetes bacteria on its surface.</title>
        <authorList>
            <person name="Treitli S.C."/>
            <person name="Kolisko M."/>
            <person name="Husnik F."/>
            <person name="Keeling P."/>
            <person name="Hampl V."/>
        </authorList>
    </citation>
    <scope>NUCLEOTIDE SEQUENCE [LARGE SCALE GENOMIC DNA]</scope>
    <source>
        <strain evidence="1">ST1C</strain>
    </source>
</reference>
<dbReference type="EMBL" id="SNRW01047474">
    <property type="protein sequence ID" value="KAA6315311.1"/>
    <property type="molecule type" value="Genomic_DNA"/>
</dbReference>
<dbReference type="Proteomes" id="UP000324800">
    <property type="component" value="Unassembled WGS sequence"/>
</dbReference>
<name>A0A5J4Q364_9EUKA</name>
<sequence length="41" mass="4320">DQLASFAPPLIAGSSGYVAPLSLDQLEEPQLHYDAPAPINI</sequence>
<gene>
    <name evidence="1" type="ORF">EZS28_055439</name>
</gene>
<proteinExistence type="predicted"/>
<dbReference type="AlphaFoldDB" id="A0A5J4Q364"/>
<protein>
    <submittedName>
        <fullName evidence="1">Uncharacterized protein</fullName>
    </submittedName>
</protein>